<feature type="active site" description="Glycyl thioester intermediate" evidence="6">
    <location>
        <position position="1783"/>
    </location>
</feature>
<comment type="caution">
    <text evidence="9">The sequence shown here is derived from an EMBL/GenBank/DDBJ whole genome shotgun (WGS) entry which is preliminary data.</text>
</comment>
<feature type="compositionally biased region" description="Low complexity" evidence="7">
    <location>
        <begin position="312"/>
        <end position="322"/>
    </location>
</feature>
<keyword evidence="10" id="KW-1185">Reference proteome</keyword>
<dbReference type="InterPro" id="IPR011989">
    <property type="entry name" value="ARM-like"/>
</dbReference>
<proteinExistence type="inferred from homology"/>
<gene>
    <name evidence="9" type="ORF">POCULU_LOCUS172</name>
</gene>
<dbReference type="SUPFAM" id="SSF56204">
    <property type="entry name" value="Hect, E3 ligase catalytic domain"/>
    <property type="match status" value="1"/>
</dbReference>
<dbReference type="Proteomes" id="UP000789572">
    <property type="component" value="Unassembled WGS sequence"/>
</dbReference>
<keyword evidence="4" id="KW-0808">Transferase</keyword>
<organism evidence="9 10">
    <name type="scientific">Paraglomus occultum</name>
    <dbReference type="NCBI Taxonomy" id="144539"/>
    <lineage>
        <taxon>Eukaryota</taxon>
        <taxon>Fungi</taxon>
        <taxon>Fungi incertae sedis</taxon>
        <taxon>Mucoromycota</taxon>
        <taxon>Glomeromycotina</taxon>
        <taxon>Glomeromycetes</taxon>
        <taxon>Paraglomerales</taxon>
        <taxon>Paraglomeraceae</taxon>
        <taxon>Paraglomus</taxon>
    </lineage>
</organism>
<feature type="compositionally biased region" description="Polar residues" evidence="7">
    <location>
        <begin position="1121"/>
        <end position="1133"/>
    </location>
</feature>
<feature type="compositionally biased region" description="Basic and acidic residues" evidence="7">
    <location>
        <begin position="229"/>
        <end position="241"/>
    </location>
</feature>
<feature type="compositionally biased region" description="Polar residues" evidence="7">
    <location>
        <begin position="40"/>
        <end position="81"/>
    </location>
</feature>
<keyword evidence="5 6" id="KW-0833">Ubl conjugation pathway</keyword>
<dbReference type="PANTHER" id="PTHR45670">
    <property type="entry name" value="E3 UBIQUITIN-PROTEIN LIGASE TRIP12"/>
    <property type="match status" value="1"/>
</dbReference>
<feature type="compositionally biased region" description="Low complexity" evidence="7">
    <location>
        <begin position="218"/>
        <end position="228"/>
    </location>
</feature>
<reference evidence="9" key="1">
    <citation type="submission" date="2021-06" db="EMBL/GenBank/DDBJ databases">
        <authorList>
            <person name="Kallberg Y."/>
            <person name="Tangrot J."/>
            <person name="Rosling A."/>
        </authorList>
    </citation>
    <scope>NUCLEOTIDE SEQUENCE</scope>
    <source>
        <strain evidence="9">IA702</strain>
    </source>
</reference>
<feature type="region of interest" description="Disordered" evidence="7">
    <location>
        <begin position="1210"/>
        <end position="1252"/>
    </location>
</feature>
<sequence length="1816" mass="202843">MESRTTRKKTSIDIPDTISTRTRSQSRTNSNTQNTSTQSADSQNITQHIYSTQNINSITPPPSSQSSVVEASELIDSQSVAVTRGRRKSTSSSIRQAEGSADTISTPTPSRRSSRSDRSTTRSPIALTVSSSTSSTRKGKAKLNQSTTTTSRITRSQAREFEQTAEELEQSRDKGKRKKEEYLSESSEERSPDRSVTKRSRLSRTNLNRKEIIADTVPAASPEASSSADTRESRPLRRSSDSKSTPSKTAELENTAMEAVPTPTPASQTHTASSSSTLLPATTDEPTNPSNSLQTSSSEDHHAEEMDDMSSEDASSPSNSHSRPTGLFSLNPPRTSYIPSTSSASSDLISRLRDPEQQLIALHSLSERIAMAQSEDQITSTMNIDAVIRELVAILRREVSDEGAKGSEIPIFVCRCLANLVDLFQNSAERVISAGVIPVLCSCLVIDQEALDFYIDLPESAINALLKLSTRKSCTSQIVREGGLSALALVSFLGSSGRDYINLLANCAENFPTDCFNVVRDNIIPNLNEFLCFSDPRAVEQACLAVSRLVDSFRHKREELEAIISDGVLRKIIDCIRPNSNTRMSPSTIVHIWRMLSIVAHESPKIATSLIDNEIKLDGDVTFLDILYEALTGFNPNAVGVQLQVPKNQSQFREILGVISELLPALPTNLSLHHDIPISNPSSQSASDERNSIELHLQLLTSKRGRMHEFGKTFLPTLINVYNSTVNATIRLRIVVALAKTVHYFDEEILNDILQNVSFAVFLSGILQEQQEATLVIKALQLAELLMQKLPAHYEKQFFREGVMHEIAKLADTPESGVPHNSSRFLDELVKATSAQDVAVKLLQSTFPALHSRRLASSRVSTERGLGSRDSRAWIIHRARCFREGYIKDNKDFSHLINDLKAYAAALKGTKEEPTAESTLKKIATLFSDSASSISSFELVNSGLMEGLLEYLTSTHETELSSVNDRRRTFLHVFLGGMDPKKAKQGLAILLDPDFQHERSPVCPAHNITTGSIGAFELLAKRLQESLNRSERFEVTTAFQTMSIDLIRNPTGILAKHLKLRLISLDNENARKISIQSLVPFKAIEEWLMWRIDSARNRAQENTDVNASASATIGAGTSNGNDNASDGNVLTRSNNTTTSEAISVEAGSSINTASVAEQLVADILASSVSSRRRPGREINTSGNQVPPNLGEDTPFNEDIEFAYLRRDADSDHDDMHDMNDSAEDPLPTTTSRPSSVPSTSTNQRHRYSTHPGWQKPKDWHIEFYIDGTRINPNTRVYAAIHRHRQRTLVETRFWETTHEIKYRRVEGPPSMEEEKPEPLDPNDVNTQLLNLLRALFELNEKWDEIYTEGDLTIAKIERRSVTDFINHKLTAKFERQMEEPLIVASKALPSWCFNLAREYPFLFPFETRHTFLQSTSFGFTRMWNRWHAHNNRGHGHQEQRREEIGSRLRIKTRITRANMLQTAFEVMKRFGTKDSVLEVEYYDEIGSGLGPTLEFYSTISKELCKKSLRMWKNYSDDGDIYVNSPTGLYPMPMSPELTSSENGKKIINLFKFAGQFVAKAMVDSRIIDIPFNPIFLKKVLRESVPHTLRTLRQIDEYWSNSLGSLKASKGWGTNSLGLQFTLPGCDNFELISNGSNIDVTPASIQQYTDAVISAVLDPGVEKQVQAFREGFNQVFPIDDLKIFTTSELVALFGNEEEDWSIETMRDSFNADHGYSMNSPAIRNLLEILSGFNVEERRLFLQFVTGSPRLPIGGFKNMRPVLTIVCRGSDQNSPDESLPSVMTCQNYLKLPDYPTKEIMREKLCYAMREGQGSFHLS</sequence>
<dbReference type="CDD" id="cd00078">
    <property type="entry name" value="HECTc"/>
    <property type="match status" value="1"/>
</dbReference>
<dbReference type="PANTHER" id="PTHR45670:SF1">
    <property type="entry name" value="E3 UBIQUITIN-PROTEIN LIGASE HECTD1"/>
    <property type="match status" value="1"/>
</dbReference>
<evidence type="ECO:0000256" key="3">
    <source>
        <dbReference type="ARBA" id="ARBA00012485"/>
    </source>
</evidence>
<dbReference type="EMBL" id="CAJVPJ010000008">
    <property type="protein sequence ID" value="CAG8453722.1"/>
    <property type="molecule type" value="Genomic_DNA"/>
</dbReference>
<feature type="compositionally biased region" description="Polar residues" evidence="7">
    <location>
        <begin position="284"/>
        <end position="297"/>
    </location>
</feature>
<name>A0A9N8VLC6_9GLOM</name>
<dbReference type="SMART" id="SM00119">
    <property type="entry name" value="HECTc"/>
    <property type="match status" value="1"/>
</dbReference>
<feature type="region of interest" description="Disordered" evidence="7">
    <location>
        <begin position="1168"/>
        <end position="1194"/>
    </location>
</feature>
<dbReference type="SUPFAM" id="SSF48371">
    <property type="entry name" value="ARM repeat"/>
    <property type="match status" value="1"/>
</dbReference>
<dbReference type="InterPro" id="IPR016024">
    <property type="entry name" value="ARM-type_fold"/>
</dbReference>
<evidence type="ECO:0000256" key="1">
    <source>
        <dbReference type="ARBA" id="ARBA00000885"/>
    </source>
</evidence>
<comment type="catalytic activity">
    <reaction evidence="1">
        <text>S-ubiquitinyl-[E2 ubiquitin-conjugating enzyme]-L-cysteine + [acceptor protein]-L-lysine = [E2 ubiquitin-conjugating enzyme]-L-cysteine + N(6)-ubiquitinyl-[acceptor protein]-L-lysine.</text>
        <dbReference type="EC" id="2.3.2.26"/>
    </reaction>
</comment>
<dbReference type="EC" id="2.3.2.26" evidence="3"/>
<dbReference type="GO" id="GO:0016607">
    <property type="term" value="C:nuclear speck"/>
    <property type="evidence" value="ECO:0007669"/>
    <property type="project" value="TreeGrafter"/>
</dbReference>
<feature type="compositionally biased region" description="Low complexity" evidence="7">
    <location>
        <begin position="265"/>
        <end position="283"/>
    </location>
</feature>
<dbReference type="GO" id="GO:0000209">
    <property type="term" value="P:protein polyubiquitination"/>
    <property type="evidence" value="ECO:0007669"/>
    <property type="project" value="TreeGrafter"/>
</dbReference>
<protein>
    <recommendedName>
        <fullName evidence="3">HECT-type E3 ubiquitin transferase</fullName>
        <ecNumber evidence="3">2.3.2.26</ecNumber>
    </recommendedName>
</protein>
<feature type="compositionally biased region" description="Low complexity" evidence="7">
    <location>
        <begin position="1225"/>
        <end position="1241"/>
    </location>
</feature>
<dbReference type="Gene3D" id="3.30.2410.10">
    <property type="entry name" value="Hect, E3 ligase catalytic domain"/>
    <property type="match status" value="1"/>
</dbReference>
<dbReference type="GO" id="GO:0061630">
    <property type="term" value="F:ubiquitin protein ligase activity"/>
    <property type="evidence" value="ECO:0007669"/>
    <property type="project" value="UniProtKB-EC"/>
</dbReference>
<feature type="domain" description="HECT" evidence="8">
    <location>
        <begin position="1490"/>
        <end position="1816"/>
    </location>
</feature>
<dbReference type="Pfam" id="PF00632">
    <property type="entry name" value="HECT"/>
    <property type="match status" value="1"/>
</dbReference>
<evidence type="ECO:0000256" key="2">
    <source>
        <dbReference type="ARBA" id="ARBA00006331"/>
    </source>
</evidence>
<dbReference type="InterPro" id="IPR000569">
    <property type="entry name" value="HECT_dom"/>
</dbReference>
<feature type="compositionally biased region" description="Basic and acidic residues" evidence="7">
    <location>
        <begin position="1210"/>
        <end position="1219"/>
    </location>
</feature>
<evidence type="ECO:0000313" key="9">
    <source>
        <dbReference type="EMBL" id="CAG8453722.1"/>
    </source>
</evidence>
<dbReference type="Gene3D" id="1.25.10.10">
    <property type="entry name" value="Leucine-rich Repeat Variant"/>
    <property type="match status" value="1"/>
</dbReference>
<dbReference type="InterPro" id="IPR035983">
    <property type="entry name" value="Hect_E3_ubiquitin_ligase"/>
</dbReference>
<evidence type="ECO:0000256" key="6">
    <source>
        <dbReference type="PROSITE-ProRule" id="PRU00104"/>
    </source>
</evidence>
<accession>A0A9N8VLC6</accession>
<dbReference type="Gene3D" id="3.90.1750.10">
    <property type="entry name" value="Hect, E3 ligase catalytic domains"/>
    <property type="match status" value="1"/>
</dbReference>
<evidence type="ECO:0000313" key="10">
    <source>
        <dbReference type="Proteomes" id="UP000789572"/>
    </source>
</evidence>
<feature type="compositionally biased region" description="Low complexity" evidence="7">
    <location>
        <begin position="19"/>
        <end position="39"/>
    </location>
</feature>
<feature type="region of interest" description="Disordered" evidence="7">
    <location>
        <begin position="1101"/>
        <end position="1133"/>
    </location>
</feature>
<feature type="compositionally biased region" description="Low complexity" evidence="7">
    <location>
        <begin position="1106"/>
        <end position="1120"/>
    </location>
</feature>
<dbReference type="GO" id="GO:0043161">
    <property type="term" value="P:proteasome-mediated ubiquitin-dependent protein catabolic process"/>
    <property type="evidence" value="ECO:0007669"/>
    <property type="project" value="TreeGrafter"/>
</dbReference>
<evidence type="ECO:0000256" key="7">
    <source>
        <dbReference type="SAM" id="MobiDB-lite"/>
    </source>
</evidence>
<feature type="compositionally biased region" description="Low complexity" evidence="7">
    <location>
        <begin position="102"/>
        <end position="111"/>
    </location>
</feature>
<feature type="region of interest" description="Disordered" evidence="7">
    <location>
        <begin position="1"/>
        <end position="342"/>
    </location>
</feature>
<feature type="compositionally biased region" description="Low complexity" evidence="7">
    <location>
        <begin position="146"/>
        <end position="156"/>
    </location>
</feature>
<dbReference type="InterPro" id="IPR045322">
    <property type="entry name" value="HECTD1/TRIP12-like"/>
</dbReference>
<dbReference type="OrthoDB" id="423283at2759"/>
<evidence type="ECO:0000256" key="4">
    <source>
        <dbReference type="ARBA" id="ARBA00022679"/>
    </source>
</evidence>
<dbReference type="PROSITE" id="PS50237">
    <property type="entry name" value="HECT"/>
    <property type="match status" value="1"/>
</dbReference>
<evidence type="ECO:0000256" key="5">
    <source>
        <dbReference type="ARBA" id="ARBA00022786"/>
    </source>
</evidence>
<comment type="similarity">
    <text evidence="2">Belongs to the UPL family. K-HECT subfamily.</text>
</comment>
<evidence type="ECO:0000259" key="8">
    <source>
        <dbReference type="PROSITE" id="PS50237"/>
    </source>
</evidence>
<feature type="compositionally biased region" description="Basic and acidic residues" evidence="7">
    <location>
        <begin position="169"/>
        <end position="196"/>
    </location>
</feature>